<dbReference type="GO" id="GO:0043779">
    <property type="term" value="F:cobalt-precorrin-5A acetaldehyde-lyase activity"/>
    <property type="evidence" value="ECO:0007669"/>
    <property type="project" value="UniProtKB-EC"/>
</dbReference>
<dbReference type="InterPro" id="IPR038029">
    <property type="entry name" value="GbiG_N_sf"/>
</dbReference>
<dbReference type="EC" id="3.7.1.12" evidence="4"/>
<dbReference type="Gene3D" id="3.40.50.11220">
    <property type="match status" value="1"/>
</dbReference>
<keyword evidence="5" id="KW-1185">Reference proteome</keyword>
<protein>
    <submittedName>
        <fullName evidence="4">Cobalt-precorrin 5A hydrolase</fullName>
        <ecNumber evidence="4">3.7.1.12</ecNumber>
    </submittedName>
</protein>
<dbReference type="Pfam" id="PF11760">
    <property type="entry name" value="CbiG_N"/>
    <property type="match status" value="1"/>
</dbReference>
<accession>A0A6A9QMJ2</accession>
<name>A0A6A9QMJ2_SULME</name>
<gene>
    <name evidence="4" type="primary">cbiG</name>
    <name evidence="4" type="ORF">GC250_02770</name>
</gene>
<feature type="domain" description="Cobalamin synthesis G N-terminal" evidence="2">
    <location>
        <begin position="48"/>
        <end position="124"/>
    </location>
</feature>
<dbReference type="Proteomes" id="UP000470772">
    <property type="component" value="Unassembled WGS sequence"/>
</dbReference>
<dbReference type="PANTHER" id="PTHR37477">
    <property type="entry name" value="COBALT-PRECORRIN-5A HYDROLASE"/>
    <property type="match status" value="1"/>
</dbReference>
<evidence type="ECO:0000313" key="4">
    <source>
        <dbReference type="EMBL" id="MUN28411.1"/>
    </source>
</evidence>
<dbReference type="NCBIfam" id="NF004467">
    <property type="entry name" value="PRK05788.1-5"/>
    <property type="match status" value="1"/>
</dbReference>
<dbReference type="AlphaFoldDB" id="A0A6A9QMJ2"/>
<reference evidence="4 5" key="1">
    <citation type="submission" date="2019-10" db="EMBL/GenBank/DDBJ databases">
        <title>Sequencing and Assembly of Multiple Reported Metal-Biooxidizing Members of the Extremely Thermoacidophilic Archaeal Family Sulfolobaceae.</title>
        <authorList>
            <person name="Counts J.A."/>
            <person name="Kelly R.M."/>
        </authorList>
    </citation>
    <scope>NUCLEOTIDE SEQUENCE [LARGE SCALE GENOMIC DNA]</scope>
    <source>
        <strain evidence="4 5">DSM 6482</strain>
    </source>
</reference>
<dbReference type="InterPro" id="IPR002750">
    <property type="entry name" value="CobE/GbiG_C"/>
</dbReference>
<dbReference type="InterPro" id="IPR021744">
    <property type="entry name" value="CbiG_N"/>
</dbReference>
<evidence type="ECO:0000313" key="5">
    <source>
        <dbReference type="Proteomes" id="UP000470772"/>
    </source>
</evidence>
<dbReference type="RefSeq" id="WP_054838043.1">
    <property type="nucleotide sequence ID" value="NZ_BBBY01000004.1"/>
</dbReference>
<dbReference type="SUPFAM" id="SSF159672">
    <property type="entry name" value="CbiG N-terminal domain-like"/>
    <property type="match status" value="1"/>
</dbReference>
<dbReference type="Gene3D" id="3.40.1390.40">
    <property type="match status" value="1"/>
</dbReference>
<dbReference type="Gene3D" id="3.30.420.180">
    <property type="entry name" value="CobE/GbiG C-terminal domain"/>
    <property type="match status" value="1"/>
</dbReference>
<evidence type="ECO:0000259" key="2">
    <source>
        <dbReference type="Pfam" id="PF11760"/>
    </source>
</evidence>
<organism evidence="4 5">
    <name type="scientific">Sulfuracidifex metallicus DSM 6482 = JCM 9184</name>
    <dbReference type="NCBI Taxonomy" id="523847"/>
    <lineage>
        <taxon>Archaea</taxon>
        <taxon>Thermoproteota</taxon>
        <taxon>Thermoprotei</taxon>
        <taxon>Sulfolobales</taxon>
        <taxon>Sulfolobaceae</taxon>
        <taxon>Sulfuracidifex</taxon>
    </lineage>
</organism>
<evidence type="ECO:0000259" key="1">
    <source>
        <dbReference type="Pfam" id="PF01890"/>
    </source>
</evidence>
<dbReference type="EMBL" id="WGGD01000005">
    <property type="protein sequence ID" value="MUN28411.1"/>
    <property type="molecule type" value="Genomic_DNA"/>
</dbReference>
<dbReference type="InterPro" id="IPR052553">
    <property type="entry name" value="CbiG_hydrolase"/>
</dbReference>
<dbReference type="PANTHER" id="PTHR37477:SF1">
    <property type="entry name" value="COBALT-PRECORRIN-5A HYDROLASE"/>
    <property type="match status" value="1"/>
</dbReference>
<dbReference type="Pfam" id="PF01890">
    <property type="entry name" value="CbiG_C"/>
    <property type="match status" value="1"/>
</dbReference>
<feature type="domain" description="CobE/GbiG C-terminal" evidence="1">
    <location>
        <begin position="201"/>
        <end position="317"/>
    </location>
</feature>
<feature type="domain" description="CbiG-like linker" evidence="3">
    <location>
        <begin position="130"/>
        <end position="169"/>
    </location>
</feature>
<dbReference type="GO" id="GO:0009236">
    <property type="term" value="P:cobalamin biosynthetic process"/>
    <property type="evidence" value="ECO:0007669"/>
    <property type="project" value="InterPro"/>
</dbReference>
<evidence type="ECO:0000259" key="3">
    <source>
        <dbReference type="Pfam" id="PF21437"/>
    </source>
</evidence>
<dbReference type="Pfam" id="PF21437">
    <property type="entry name" value="CbiG-like_linker"/>
    <property type="match status" value="1"/>
</dbReference>
<dbReference type="SUPFAM" id="SSF159664">
    <property type="entry name" value="CobE/GbiG C-terminal domain-like"/>
    <property type="match status" value="1"/>
</dbReference>
<proteinExistence type="predicted"/>
<dbReference type="OrthoDB" id="4722at2157"/>
<dbReference type="InterPro" id="IPR048775">
    <property type="entry name" value="CbiG-like_linker"/>
</dbReference>
<dbReference type="InterPro" id="IPR036518">
    <property type="entry name" value="CobE/GbiG_C_sf"/>
</dbReference>
<sequence>MIENLWRGVAIIYTKTGEETAKKIENWIESEKEVPAISFTYSSTDLSYIWSCYDAIIFVMAIEGVVRSVCKLASSKDKDPPVIAVDDAGNFVTPILGGHWGANEIAKEISSILGGKPIITTASEIFGKDSVESIARRLIAKIVNPEAIVKINSAILRGEEICTDGFSIQGMREGKDCKYIITTSNFQDPNKVVLKLRLLPLHVGIGSKREVDVNLIYSGLMEALSKMNIEPSRISSISSVREEVGKIAEMLKVKFILYNLEEIRIFSNPCLTPQSEKLKEVGVKGVAEVCALMSSGLNPRLVLRKVKLSKSATIAIATGE</sequence>
<keyword evidence="4" id="KW-0378">Hydrolase</keyword>
<comment type="caution">
    <text evidence="4">The sequence shown here is derived from an EMBL/GenBank/DDBJ whole genome shotgun (WGS) entry which is preliminary data.</text>
</comment>